<dbReference type="Gene3D" id="1.10.10.10">
    <property type="entry name" value="Winged helix-like DNA-binding domain superfamily/Winged helix DNA-binding domain"/>
    <property type="match status" value="1"/>
</dbReference>
<evidence type="ECO:0000256" key="3">
    <source>
        <dbReference type="ARBA" id="ARBA00023012"/>
    </source>
</evidence>
<keyword evidence="5 9" id="KW-0238">DNA-binding</keyword>
<dbReference type="InterPro" id="IPR036388">
    <property type="entry name" value="WH-like_DNA-bd_sf"/>
</dbReference>
<evidence type="ECO:0000259" key="11">
    <source>
        <dbReference type="PROSITE" id="PS51755"/>
    </source>
</evidence>
<dbReference type="GO" id="GO:0000976">
    <property type="term" value="F:transcription cis-regulatory region binding"/>
    <property type="evidence" value="ECO:0007669"/>
    <property type="project" value="TreeGrafter"/>
</dbReference>
<evidence type="ECO:0000256" key="2">
    <source>
        <dbReference type="ARBA" id="ARBA00022553"/>
    </source>
</evidence>
<feature type="DNA-binding region" description="OmpR/PhoB-type" evidence="9">
    <location>
        <begin position="123"/>
        <end position="227"/>
    </location>
</feature>
<evidence type="ECO:0000259" key="10">
    <source>
        <dbReference type="PROSITE" id="PS50110"/>
    </source>
</evidence>
<dbReference type="PANTHER" id="PTHR48111">
    <property type="entry name" value="REGULATOR OF RPOS"/>
    <property type="match status" value="1"/>
</dbReference>
<dbReference type="AlphaFoldDB" id="A0A9E2NQC5"/>
<evidence type="ECO:0000256" key="7">
    <source>
        <dbReference type="ARBA" id="ARBA00024867"/>
    </source>
</evidence>
<dbReference type="PROSITE" id="PS50110">
    <property type="entry name" value="RESPONSE_REGULATORY"/>
    <property type="match status" value="1"/>
</dbReference>
<evidence type="ECO:0000256" key="8">
    <source>
        <dbReference type="PROSITE-ProRule" id="PRU00169"/>
    </source>
</evidence>
<dbReference type="InterPro" id="IPR001867">
    <property type="entry name" value="OmpR/PhoB-type_DNA-bd"/>
</dbReference>
<dbReference type="PROSITE" id="PS51755">
    <property type="entry name" value="OMPR_PHOB"/>
    <property type="match status" value="1"/>
</dbReference>
<evidence type="ECO:0000313" key="13">
    <source>
        <dbReference type="Proteomes" id="UP000824178"/>
    </source>
</evidence>
<accession>A0A9E2NQC5</accession>
<evidence type="ECO:0000256" key="4">
    <source>
        <dbReference type="ARBA" id="ARBA00023015"/>
    </source>
</evidence>
<dbReference type="Gene3D" id="3.40.50.2300">
    <property type="match status" value="1"/>
</dbReference>
<evidence type="ECO:0000256" key="9">
    <source>
        <dbReference type="PROSITE-ProRule" id="PRU01091"/>
    </source>
</evidence>
<dbReference type="SMART" id="SM00862">
    <property type="entry name" value="Trans_reg_C"/>
    <property type="match status" value="1"/>
</dbReference>
<feature type="modified residue" description="4-aspartylphosphate" evidence="8">
    <location>
        <position position="52"/>
    </location>
</feature>
<reference evidence="12" key="2">
    <citation type="submission" date="2021-04" db="EMBL/GenBank/DDBJ databases">
        <authorList>
            <person name="Gilroy R."/>
        </authorList>
    </citation>
    <scope>NUCLEOTIDE SEQUENCE</scope>
    <source>
        <strain evidence="12">742</strain>
    </source>
</reference>
<keyword evidence="2 8" id="KW-0597">Phosphoprotein</keyword>
<dbReference type="InterPro" id="IPR016032">
    <property type="entry name" value="Sig_transdc_resp-reg_C-effctor"/>
</dbReference>
<dbReference type="Pfam" id="PF00486">
    <property type="entry name" value="Trans_reg_C"/>
    <property type="match status" value="1"/>
</dbReference>
<dbReference type="SUPFAM" id="SSF52172">
    <property type="entry name" value="CheY-like"/>
    <property type="match status" value="1"/>
</dbReference>
<dbReference type="InterPro" id="IPR001789">
    <property type="entry name" value="Sig_transdc_resp-reg_receiver"/>
</dbReference>
<keyword evidence="3" id="KW-0902">Two-component regulatory system</keyword>
<dbReference type="PANTHER" id="PTHR48111:SF1">
    <property type="entry name" value="TWO-COMPONENT RESPONSE REGULATOR ORR33"/>
    <property type="match status" value="1"/>
</dbReference>
<dbReference type="SMART" id="SM00448">
    <property type="entry name" value="REC"/>
    <property type="match status" value="1"/>
</dbReference>
<gene>
    <name evidence="12" type="ORF">H9864_03440</name>
</gene>
<sequence>MFRVLLVEDDPVIRETTRHFLEAQASFQVVCASTGEEALGHIEETFDVILMDILLPDANGVDLCQRLRSWFHCPIIFTSCLDDTDTIVRALDLGGDDFLAKPYNNKILLARIMANIRRVQMDSAEPSFSGYRCAAFALDSDSHNVLLEGRTAHLADMEYRILTLFIRHPGAYFTANELYRKIWGKESLGDVRTVQVHIHNLRQKIEPDPSRPVYLRNVWGKGYVFEPDGSEPR</sequence>
<name>A0A9E2NQC5_9FIRM</name>
<feature type="domain" description="OmpR/PhoB-type" evidence="11">
    <location>
        <begin position="123"/>
        <end position="227"/>
    </location>
</feature>
<dbReference type="CDD" id="cd00383">
    <property type="entry name" value="trans_reg_C"/>
    <property type="match status" value="1"/>
</dbReference>
<dbReference type="Pfam" id="PF00072">
    <property type="entry name" value="Response_reg"/>
    <property type="match status" value="1"/>
</dbReference>
<organism evidence="12 13">
    <name type="scientific">Candidatus Faecalibacterium intestinavium</name>
    <dbReference type="NCBI Taxonomy" id="2838580"/>
    <lineage>
        <taxon>Bacteria</taxon>
        <taxon>Bacillati</taxon>
        <taxon>Bacillota</taxon>
        <taxon>Clostridia</taxon>
        <taxon>Eubacteriales</taxon>
        <taxon>Oscillospiraceae</taxon>
        <taxon>Faecalibacterium</taxon>
    </lineage>
</organism>
<dbReference type="Proteomes" id="UP000824178">
    <property type="component" value="Unassembled WGS sequence"/>
</dbReference>
<dbReference type="InterPro" id="IPR039420">
    <property type="entry name" value="WalR-like"/>
</dbReference>
<dbReference type="CDD" id="cd17574">
    <property type="entry name" value="REC_OmpR"/>
    <property type="match status" value="1"/>
</dbReference>
<evidence type="ECO:0000256" key="6">
    <source>
        <dbReference type="ARBA" id="ARBA00023163"/>
    </source>
</evidence>
<dbReference type="GO" id="GO:0006355">
    <property type="term" value="P:regulation of DNA-templated transcription"/>
    <property type="evidence" value="ECO:0007669"/>
    <property type="project" value="InterPro"/>
</dbReference>
<evidence type="ECO:0000313" key="12">
    <source>
        <dbReference type="EMBL" id="MBU3819413.1"/>
    </source>
</evidence>
<keyword evidence="6" id="KW-0804">Transcription</keyword>
<reference evidence="12" key="1">
    <citation type="journal article" date="2021" name="PeerJ">
        <title>Extensive microbial diversity within the chicken gut microbiome revealed by metagenomics and culture.</title>
        <authorList>
            <person name="Gilroy R."/>
            <person name="Ravi A."/>
            <person name="Getino M."/>
            <person name="Pursley I."/>
            <person name="Horton D.L."/>
            <person name="Alikhan N.F."/>
            <person name="Baker D."/>
            <person name="Gharbi K."/>
            <person name="Hall N."/>
            <person name="Watson M."/>
            <person name="Adriaenssens E.M."/>
            <person name="Foster-Nyarko E."/>
            <person name="Jarju S."/>
            <person name="Secka A."/>
            <person name="Antonio M."/>
            <person name="Oren A."/>
            <person name="Chaudhuri R.R."/>
            <person name="La Ragione R."/>
            <person name="Hildebrand F."/>
            <person name="Pallen M.J."/>
        </authorList>
    </citation>
    <scope>NUCLEOTIDE SEQUENCE</scope>
    <source>
        <strain evidence="12">742</strain>
    </source>
</reference>
<evidence type="ECO:0000256" key="5">
    <source>
        <dbReference type="ARBA" id="ARBA00023125"/>
    </source>
</evidence>
<keyword evidence="4" id="KW-0805">Transcription regulation</keyword>
<proteinExistence type="predicted"/>
<comment type="caution">
    <text evidence="12">The sequence shown here is derived from an EMBL/GenBank/DDBJ whole genome shotgun (WGS) entry which is preliminary data.</text>
</comment>
<dbReference type="EMBL" id="JAHLFH010000064">
    <property type="protein sequence ID" value="MBU3819413.1"/>
    <property type="molecule type" value="Genomic_DNA"/>
</dbReference>
<dbReference type="InterPro" id="IPR011006">
    <property type="entry name" value="CheY-like_superfamily"/>
</dbReference>
<dbReference type="GO" id="GO:0000156">
    <property type="term" value="F:phosphorelay response regulator activity"/>
    <property type="evidence" value="ECO:0007669"/>
    <property type="project" value="TreeGrafter"/>
</dbReference>
<feature type="domain" description="Response regulatory" evidence="10">
    <location>
        <begin position="3"/>
        <end position="116"/>
    </location>
</feature>
<dbReference type="GO" id="GO:0032993">
    <property type="term" value="C:protein-DNA complex"/>
    <property type="evidence" value="ECO:0007669"/>
    <property type="project" value="TreeGrafter"/>
</dbReference>
<protein>
    <recommendedName>
        <fullName evidence="1">Stage 0 sporulation protein A homolog</fullName>
    </recommendedName>
</protein>
<comment type="function">
    <text evidence="7">May play the central regulatory role in sporulation. It may be an element of the effector pathway responsible for the activation of sporulation genes in response to nutritional stress. Spo0A may act in concert with spo0H (a sigma factor) to control the expression of some genes that are critical to the sporulation process.</text>
</comment>
<dbReference type="SUPFAM" id="SSF46894">
    <property type="entry name" value="C-terminal effector domain of the bipartite response regulators"/>
    <property type="match status" value="1"/>
</dbReference>
<evidence type="ECO:0000256" key="1">
    <source>
        <dbReference type="ARBA" id="ARBA00018672"/>
    </source>
</evidence>
<dbReference type="GO" id="GO:0005829">
    <property type="term" value="C:cytosol"/>
    <property type="evidence" value="ECO:0007669"/>
    <property type="project" value="TreeGrafter"/>
</dbReference>